<reference evidence="1" key="1">
    <citation type="submission" date="2021-02" db="EMBL/GenBank/DDBJ databases">
        <authorList>
            <person name="Nieuwenhuis M."/>
            <person name="Van De Peppel L.J.J."/>
        </authorList>
    </citation>
    <scope>NUCLEOTIDE SEQUENCE</scope>
    <source>
        <strain evidence="1">D49</strain>
    </source>
</reference>
<gene>
    <name evidence="1" type="ORF">H0H81_000969</name>
</gene>
<sequence>MSRAGLWELCSGVLAQNNPDKSLTFHRLPSLYRSIEEKEWTLEGFGFPLRDFGMDPSQDLLVLVEASRRIDTDTEQPCRIHLRSLSTGKPHSMAQNPVIICDVQKVNSPRDISHTIQVLADFLGILFSYSDVPENELYIWDWKTGMVETSLMGDDVDSFVFMSRNEVMVALLGVSLSEELAPILLTVDFKKETRDKHLIAEVEHGISFRYPRFHSQVGMVKFEIRLDPVPTLGSQKVPYYLAQNNRVFAACLSIVHDNRLKTIMLLAPLSTFRSALEDLTDDQITVDWSAWGHTGARVLTPGQNPSDVWVCYVSGSKYVALRKMSRSATPLVDVYDFYQPALLRNLSKPIHGIDYVTSPNFFEAGDIFAEEVQTSLPYTLQTLHLTDSKFTQGMAVMCTEDNIIVVDVRNNPESFILHASAHTL</sequence>
<evidence type="ECO:0000313" key="1">
    <source>
        <dbReference type="EMBL" id="KAG5653347.1"/>
    </source>
</evidence>
<keyword evidence="2" id="KW-1185">Reference proteome</keyword>
<protein>
    <submittedName>
        <fullName evidence="1">Uncharacterized protein</fullName>
    </submittedName>
</protein>
<accession>A0A9P7GUH7</accession>
<organism evidence="1 2">
    <name type="scientific">Sphagnurus paluster</name>
    <dbReference type="NCBI Taxonomy" id="117069"/>
    <lineage>
        <taxon>Eukaryota</taxon>
        <taxon>Fungi</taxon>
        <taxon>Dikarya</taxon>
        <taxon>Basidiomycota</taxon>
        <taxon>Agaricomycotina</taxon>
        <taxon>Agaricomycetes</taxon>
        <taxon>Agaricomycetidae</taxon>
        <taxon>Agaricales</taxon>
        <taxon>Tricholomatineae</taxon>
        <taxon>Lyophyllaceae</taxon>
        <taxon>Sphagnurus</taxon>
    </lineage>
</organism>
<dbReference type="AlphaFoldDB" id="A0A9P7GUH7"/>
<reference evidence="1" key="2">
    <citation type="submission" date="2021-10" db="EMBL/GenBank/DDBJ databases">
        <title>Phylogenomics reveals ancestral predisposition of the termite-cultivated fungus Termitomyces towards a domesticated lifestyle.</title>
        <authorList>
            <person name="Auxier B."/>
            <person name="Grum-Grzhimaylo A."/>
            <person name="Cardenas M.E."/>
            <person name="Lodge J.D."/>
            <person name="Laessoe T."/>
            <person name="Pedersen O."/>
            <person name="Smith M.E."/>
            <person name="Kuyper T.W."/>
            <person name="Franco-Molano E.A."/>
            <person name="Baroni T.J."/>
            <person name="Aanen D.K."/>
        </authorList>
    </citation>
    <scope>NUCLEOTIDE SEQUENCE</scope>
    <source>
        <strain evidence="1">D49</strain>
    </source>
</reference>
<proteinExistence type="predicted"/>
<dbReference type="Proteomes" id="UP000717328">
    <property type="component" value="Unassembled WGS sequence"/>
</dbReference>
<dbReference type="EMBL" id="JABCKI010000058">
    <property type="protein sequence ID" value="KAG5653347.1"/>
    <property type="molecule type" value="Genomic_DNA"/>
</dbReference>
<comment type="caution">
    <text evidence="1">The sequence shown here is derived from an EMBL/GenBank/DDBJ whole genome shotgun (WGS) entry which is preliminary data.</text>
</comment>
<dbReference type="OrthoDB" id="3174109at2759"/>
<evidence type="ECO:0000313" key="2">
    <source>
        <dbReference type="Proteomes" id="UP000717328"/>
    </source>
</evidence>
<name>A0A9P7GUH7_9AGAR</name>